<keyword evidence="1" id="KW-0732">Signal</keyword>
<sequence>MKKFIALFFSLSLLVGFAANAQNWRIYRTTGTQIRIDSANGGLHKISSDNDLKVTPSGSKIGFTFTGFGLKLLPSQVLRADGTTYGTTVSDVIAAFVTSADLVADQAIINSTTTGTLAASTYSYIEVANDHASAASSIVVAGQTVSIPAGKSLIFKSIRSPKTGRYKPIPAIAYTATGSSLRIYTIKE</sequence>
<feature type="signal peptide" evidence="1">
    <location>
        <begin position="1"/>
        <end position="21"/>
    </location>
</feature>
<dbReference type="RefSeq" id="WP_188935387.1">
    <property type="nucleotide sequence ID" value="NZ_BMIA01000003.1"/>
</dbReference>
<evidence type="ECO:0000313" key="3">
    <source>
        <dbReference type="Proteomes" id="UP000600214"/>
    </source>
</evidence>
<reference evidence="3" key="1">
    <citation type="journal article" date="2019" name="Int. J. Syst. Evol. Microbiol.">
        <title>The Global Catalogue of Microorganisms (GCM) 10K type strain sequencing project: providing services to taxonomists for standard genome sequencing and annotation.</title>
        <authorList>
            <consortium name="The Broad Institute Genomics Platform"/>
            <consortium name="The Broad Institute Genome Sequencing Center for Infectious Disease"/>
            <person name="Wu L."/>
            <person name="Ma J."/>
        </authorList>
    </citation>
    <scope>NUCLEOTIDE SEQUENCE [LARGE SCALE GENOMIC DNA]</scope>
    <source>
        <strain evidence="3">CGMCC 1.15288</strain>
    </source>
</reference>
<keyword evidence="3" id="KW-1185">Reference proteome</keyword>
<proteinExistence type="predicted"/>
<comment type="caution">
    <text evidence="2">The sequence shown here is derived from an EMBL/GenBank/DDBJ whole genome shotgun (WGS) entry which is preliminary data.</text>
</comment>
<accession>A0ABQ1Z0Q8</accession>
<protein>
    <submittedName>
        <fullName evidence="2">Uncharacterized protein</fullName>
    </submittedName>
</protein>
<organism evidence="2 3">
    <name type="scientific">Dyadobacter endophyticus</name>
    <dbReference type="NCBI Taxonomy" id="1749036"/>
    <lineage>
        <taxon>Bacteria</taxon>
        <taxon>Pseudomonadati</taxon>
        <taxon>Bacteroidota</taxon>
        <taxon>Cytophagia</taxon>
        <taxon>Cytophagales</taxon>
        <taxon>Spirosomataceae</taxon>
        <taxon>Dyadobacter</taxon>
    </lineage>
</organism>
<name>A0ABQ1Z0Q8_9BACT</name>
<dbReference type="EMBL" id="BMIA01000003">
    <property type="protein sequence ID" value="GGH42865.1"/>
    <property type="molecule type" value="Genomic_DNA"/>
</dbReference>
<evidence type="ECO:0000313" key="2">
    <source>
        <dbReference type="EMBL" id="GGH42865.1"/>
    </source>
</evidence>
<feature type="chain" id="PRO_5045394942" evidence="1">
    <location>
        <begin position="22"/>
        <end position="188"/>
    </location>
</feature>
<gene>
    <name evidence="2" type="ORF">GCM10007423_39830</name>
</gene>
<evidence type="ECO:0000256" key="1">
    <source>
        <dbReference type="SAM" id="SignalP"/>
    </source>
</evidence>
<dbReference type="Proteomes" id="UP000600214">
    <property type="component" value="Unassembled WGS sequence"/>
</dbReference>